<dbReference type="InterPro" id="IPR011773">
    <property type="entry name" value="DNA-dir_RpoA"/>
</dbReference>
<feature type="domain" description="DNA-directed RNA polymerase RpoA/D/Rpb3-type" evidence="8">
    <location>
        <begin position="20"/>
        <end position="229"/>
    </location>
</feature>
<dbReference type="AlphaFoldDB" id="K1U3V5"/>
<keyword evidence="4" id="KW-0808">Transferase</keyword>
<dbReference type="SUPFAM" id="SSF56553">
    <property type="entry name" value="Insert subdomain of RNA polymerase alpha subunit"/>
    <property type="match status" value="1"/>
</dbReference>
<dbReference type="SMART" id="SM00662">
    <property type="entry name" value="RPOLD"/>
    <property type="match status" value="1"/>
</dbReference>
<proteinExistence type="inferred from homology"/>
<organism evidence="9">
    <name type="scientific">human gut metagenome</name>
    <dbReference type="NCBI Taxonomy" id="408170"/>
    <lineage>
        <taxon>unclassified sequences</taxon>
        <taxon>metagenomes</taxon>
        <taxon>organismal metagenomes</taxon>
    </lineage>
</organism>
<dbReference type="EC" id="2.7.7.6" evidence="2"/>
<name>K1U3V5_9ZZZZ</name>
<dbReference type="GO" id="GO:0003899">
    <property type="term" value="F:DNA-directed RNA polymerase activity"/>
    <property type="evidence" value="ECO:0007669"/>
    <property type="project" value="UniProtKB-EC"/>
</dbReference>
<dbReference type="InterPro" id="IPR036643">
    <property type="entry name" value="RNApol_insert_sf"/>
</dbReference>
<dbReference type="NCBIfam" id="TIGR02027">
    <property type="entry name" value="rpoA"/>
    <property type="match status" value="1"/>
</dbReference>
<reference evidence="9" key="1">
    <citation type="journal article" date="2013" name="Environ. Microbiol.">
        <title>Microbiota from the distal guts of lean and obese adolescents exhibit partial functional redundancy besides clear differences in community structure.</title>
        <authorList>
            <person name="Ferrer M."/>
            <person name="Ruiz A."/>
            <person name="Lanza F."/>
            <person name="Haange S.B."/>
            <person name="Oberbach A."/>
            <person name="Till H."/>
            <person name="Bargiela R."/>
            <person name="Campoy C."/>
            <person name="Segura M.T."/>
            <person name="Richter M."/>
            <person name="von Bergen M."/>
            <person name="Seifert J."/>
            <person name="Suarez A."/>
        </authorList>
    </citation>
    <scope>NUCLEOTIDE SEQUENCE</scope>
</reference>
<gene>
    <name evidence="9" type="ORF">OBE_06083</name>
</gene>
<dbReference type="Gene3D" id="3.30.1360.10">
    <property type="entry name" value="RNA polymerase, RBP11-like subunit"/>
    <property type="match status" value="1"/>
</dbReference>
<dbReference type="Gene3D" id="1.10.150.20">
    <property type="entry name" value="5' to 3' exonuclease, C-terminal subdomain"/>
    <property type="match status" value="1"/>
</dbReference>
<dbReference type="NCBIfam" id="NF003515">
    <property type="entry name" value="PRK05182.2-1"/>
    <property type="match status" value="1"/>
</dbReference>
<dbReference type="GO" id="GO:0005737">
    <property type="term" value="C:cytoplasm"/>
    <property type="evidence" value="ECO:0007669"/>
    <property type="project" value="UniProtKB-ARBA"/>
</dbReference>
<dbReference type="InterPro" id="IPR011262">
    <property type="entry name" value="DNA-dir_RNA_pol_insert"/>
</dbReference>
<accession>K1U3V5</accession>
<evidence type="ECO:0000256" key="7">
    <source>
        <dbReference type="ARBA" id="ARBA00048552"/>
    </source>
</evidence>
<keyword evidence="5" id="KW-0548">Nucleotidyltransferase</keyword>
<dbReference type="Pfam" id="PF03118">
    <property type="entry name" value="RNA_pol_A_CTD"/>
    <property type="match status" value="1"/>
</dbReference>
<dbReference type="GO" id="GO:0046983">
    <property type="term" value="F:protein dimerization activity"/>
    <property type="evidence" value="ECO:0007669"/>
    <property type="project" value="InterPro"/>
</dbReference>
<dbReference type="SUPFAM" id="SSF55257">
    <property type="entry name" value="RBP11-like subunits of RNA polymerase"/>
    <property type="match status" value="1"/>
</dbReference>
<evidence type="ECO:0000256" key="1">
    <source>
        <dbReference type="ARBA" id="ARBA00007123"/>
    </source>
</evidence>
<dbReference type="InterPro" id="IPR011260">
    <property type="entry name" value="RNAP_asu_C"/>
</dbReference>
<evidence type="ECO:0000256" key="5">
    <source>
        <dbReference type="ARBA" id="ARBA00022695"/>
    </source>
</evidence>
<dbReference type="GO" id="GO:0003677">
    <property type="term" value="F:DNA binding"/>
    <property type="evidence" value="ECO:0007669"/>
    <property type="project" value="InterPro"/>
</dbReference>
<sequence length="316" mass="35075">MLQFEKPVYKITDSVESNFYGKFELEPLERGFGNTIGNALRRVMLSSLPGSAISSIKIDGVLHEFQTIDGVYEDVATIILNLKGVVIKNHTNGPKTLHLNATEEGEVTAGDIESDPDVEIINKDKVIATLSKGGKLNMEIVVTNGRGYVDSEINKKLLDIKKPGVIAIDSSYSPIERVSYEVEPARVGQDETYDKLVLEVWTNGSMKPEEAIALASRILIEHFELLTDLSSIADVSGMMIEKTEDPKTKALETSIEDLDFSVRAYNCLKRAGIHTLQDLVNKSESDMMKIRNLGKKSLKEVLDRIKDMGLTLRDED</sequence>
<evidence type="ECO:0000256" key="2">
    <source>
        <dbReference type="ARBA" id="ARBA00012418"/>
    </source>
</evidence>
<dbReference type="EMBL" id="AJWZ01004177">
    <property type="protein sequence ID" value="EKC66176.1"/>
    <property type="molecule type" value="Genomic_DNA"/>
</dbReference>
<dbReference type="NCBIfam" id="NF003513">
    <property type="entry name" value="PRK05182.1-2"/>
    <property type="match status" value="1"/>
</dbReference>
<dbReference type="Pfam" id="PF01193">
    <property type="entry name" value="RNA_pol_L"/>
    <property type="match status" value="1"/>
</dbReference>
<dbReference type="FunFam" id="2.170.120.12:FF:000001">
    <property type="entry name" value="DNA-directed RNA polymerase subunit alpha"/>
    <property type="match status" value="1"/>
</dbReference>
<dbReference type="GO" id="GO:0000428">
    <property type="term" value="C:DNA-directed RNA polymerase complex"/>
    <property type="evidence" value="ECO:0007669"/>
    <property type="project" value="UniProtKB-KW"/>
</dbReference>
<evidence type="ECO:0000256" key="4">
    <source>
        <dbReference type="ARBA" id="ARBA00022679"/>
    </source>
</evidence>
<dbReference type="CDD" id="cd06928">
    <property type="entry name" value="RNAP_alpha_NTD"/>
    <property type="match status" value="1"/>
</dbReference>
<evidence type="ECO:0000256" key="6">
    <source>
        <dbReference type="ARBA" id="ARBA00023163"/>
    </source>
</evidence>
<comment type="catalytic activity">
    <reaction evidence="7">
        <text>RNA(n) + a ribonucleoside 5'-triphosphate = RNA(n+1) + diphosphate</text>
        <dbReference type="Rhea" id="RHEA:21248"/>
        <dbReference type="Rhea" id="RHEA-COMP:14527"/>
        <dbReference type="Rhea" id="RHEA-COMP:17342"/>
        <dbReference type="ChEBI" id="CHEBI:33019"/>
        <dbReference type="ChEBI" id="CHEBI:61557"/>
        <dbReference type="ChEBI" id="CHEBI:140395"/>
        <dbReference type="EC" id="2.7.7.6"/>
    </reaction>
</comment>
<dbReference type="InterPro" id="IPR036603">
    <property type="entry name" value="RBP11-like"/>
</dbReference>
<dbReference type="Gene3D" id="2.170.120.12">
    <property type="entry name" value="DNA-directed RNA polymerase, insert domain"/>
    <property type="match status" value="1"/>
</dbReference>
<comment type="caution">
    <text evidence="9">The sequence shown here is derived from an EMBL/GenBank/DDBJ whole genome shotgun (WGS) entry which is preliminary data.</text>
</comment>
<dbReference type="GO" id="GO:0006351">
    <property type="term" value="P:DNA-templated transcription"/>
    <property type="evidence" value="ECO:0007669"/>
    <property type="project" value="InterPro"/>
</dbReference>
<keyword evidence="3 9" id="KW-0240">DNA-directed RNA polymerase</keyword>
<dbReference type="HAMAP" id="MF_00059">
    <property type="entry name" value="RNApol_bact_RpoA"/>
    <property type="match status" value="1"/>
</dbReference>
<dbReference type="Pfam" id="PF01000">
    <property type="entry name" value="RNA_pol_A_bac"/>
    <property type="match status" value="1"/>
</dbReference>
<comment type="similarity">
    <text evidence="1">Belongs to the RNA polymerase alpha chain family.</text>
</comment>
<protein>
    <recommendedName>
        <fullName evidence="2">DNA-directed RNA polymerase</fullName>
        <ecNumber evidence="2">2.7.7.6</ecNumber>
    </recommendedName>
</protein>
<keyword evidence="6" id="KW-0804">Transcription</keyword>
<dbReference type="SUPFAM" id="SSF47789">
    <property type="entry name" value="C-terminal domain of RNA polymerase alpha subunit"/>
    <property type="match status" value="1"/>
</dbReference>
<dbReference type="NCBIfam" id="NF003519">
    <property type="entry name" value="PRK05182.2-5"/>
    <property type="match status" value="1"/>
</dbReference>
<evidence type="ECO:0000256" key="3">
    <source>
        <dbReference type="ARBA" id="ARBA00022478"/>
    </source>
</evidence>
<evidence type="ECO:0000259" key="8">
    <source>
        <dbReference type="SMART" id="SM00662"/>
    </source>
</evidence>
<evidence type="ECO:0000313" key="9">
    <source>
        <dbReference type="EMBL" id="EKC66176.1"/>
    </source>
</evidence>
<dbReference type="InterPro" id="IPR011263">
    <property type="entry name" value="DNA-dir_RNA_pol_RpoA/D/Rpb3"/>
</dbReference>